<dbReference type="EMBL" id="RBNJ01007311">
    <property type="protein sequence ID" value="RUS28043.1"/>
    <property type="molecule type" value="Genomic_DNA"/>
</dbReference>
<accession>A0A433QE38</accession>
<protein>
    <submittedName>
        <fullName evidence="1">Uncharacterized protein</fullName>
    </submittedName>
</protein>
<proteinExistence type="predicted"/>
<keyword evidence="2" id="KW-1185">Reference proteome</keyword>
<dbReference type="AlphaFoldDB" id="A0A433QE38"/>
<dbReference type="Proteomes" id="UP000274822">
    <property type="component" value="Unassembled WGS sequence"/>
</dbReference>
<evidence type="ECO:0000313" key="1">
    <source>
        <dbReference type="EMBL" id="RUS28043.1"/>
    </source>
</evidence>
<organism evidence="1 2">
    <name type="scientific">Jimgerdemannia flammicorona</name>
    <dbReference type="NCBI Taxonomy" id="994334"/>
    <lineage>
        <taxon>Eukaryota</taxon>
        <taxon>Fungi</taxon>
        <taxon>Fungi incertae sedis</taxon>
        <taxon>Mucoromycota</taxon>
        <taxon>Mucoromycotina</taxon>
        <taxon>Endogonomycetes</taxon>
        <taxon>Endogonales</taxon>
        <taxon>Endogonaceae</taxon>
        <taxon>Jimgerdemannia</taxon>
    </lineage>
</organism>
<sequence length="63" mass="7288">MSDVLMPFETCFVITRRRRTRRRTLPSLSLPAPLPVHHNLPDRIHKDEVAAVKRQAGRRTGET</sequence>
<comment type="caution">
    <text evidence="1">The sequence shown here is derived from an EMBL/GenBank/DDBJ whole genome shotgun (WGS) entry which is preliminary data.</text>
</comment>
<reference evidence="1 2" key="1">
    <citation type="journal article" date="2018" name="New Phytol.">
        <title>Phylogenomics of Endogonaceae and evolution of mycorrhizas within Mucoromycota.</title>
        <authorList>
            <person name="Chang Y."/>
            <person name="Desiro A."/>
            <person name="Na H."/>
            <person name="Sandor L."/>
            <person name="Lipzen A."/>
            <person name="Clum A."/>
            <person name="Barry K."/>
            <person name="Grigoriev I.V."/>
            <person name="Martin F.M."/>
            <person name="Stajich J.E."/>
            <person name="Smith M.E."/>
            <person name="Bonito G."/>
            <person name="Spatafora J.W."/>
        </authorList>
    </citation>
    <scope>NUCLEOTIDE SEQUENCE [LARGE SCALE GENOMIC DNA]</scope>
    <source>
        <strain evidence="1 2">AD002</strain>
    </source>
</reference>
<evidence type="ECO:0000313" key="2">
    <source>
        <dbReference type="Proteomes" id="UP000274822"/>
    </source>
</evidence>
<name>A0A433QE38_9FUNG</name>
<gene>
    <name evidence="1" type="ORF">BC938DRAFT_482422</name>
</gene>